<keyword evidence="4 8" id="KW-0762">Sugar transport</keyword>
<keyword evidence="6 9" id="KW-1133">Transmembrane helix</keyword>
<dbReference type="GO" id="GO:0008982">
    <property type="term" value="F:protein-N(PI)-phosphohistidine-sugar phosphotransferase activity"/>
    <property type="evidence" value="ECO:0007669"/>
    <property type="project" value="UniProtKB-UniRule"/>
</dbReference>
<feature type="transmembrane region" description="Helical" evidence="9">
    <location>
        <begin position="241"/>
        <end position="261"/>
    </location>
</feature>
<keyword evidence="3 8" id="KW-1003">Cell membrane</keyword>
<feature type="transmembrane region" description="Helical" evidence="9">
    <location>
        <begin position="96"/>
        <end position="114"/>
    </location>
</feature>
<comment type="function">
    <text evidence="8">The phosphoenolpyruvate-dependent sugar phosphotransferase system (PTS), a major carbohydrate active -transport system, catalyzes the phosphorylation of incoming sugar substrates concomitant with their translocation across the cell membrane.</text>
</comment>
<feature type="transmembrane region" description="Helical" evidence="9">
    <location>
        <begin position="330"/>
        <end position="350"/>
    </location>
</feature>
<dbReference type="PIRSF" id="PIRSF006351">
    <property type="entry name" value="PTS_EIIC-Cellobiose"/>
    <property type="match status" value="1"/>
</dbReference>
<dbReference type="PANTHER" id="PTHR33989">
    <property type="match status" value="1"/>
</dbReference>
<sequence length="414" mass="46219">MLTKLMNFMSTKFAPRVNKIVANPWVSGIQSSMLTGLPLVFVGSLITMISILNNFFDWMPDLSLMSTFSFGMFGLIIAFFLPYYVMENKGHSDNKLISGAASLVLYLLLLFPTIEEGQISFTLSRFGIEGMLVAIITGLFVAVIMNFMASKSFFDEDSSIPDFVIRWFDNLLPITFLLFVGWLITIQFQVDLFQVIQSIFKPVAGIVSTYPGFVLSVFIPVFLYSFGISGWAVFPVFYPIYMANLAGNIDAVASGGVAANVATQETLYALIYIGGTGTTLALAIMMAFISRSQQLKAVGKAVVVPSIFNINEPLVFGAPIAFNPYLMVPMWINGLLVPTIVYGIMSWGWVDIPSSTFLLWYMPYPLASYFATQDFMAIIWCIVLFAITWAVFYPFFKVYDKSLLKKEEEENSNL</sequence>
<comment type="subcellular location">
    <subcellularLocation>
        <location evidence="1">Cell membrane</location>
        <topology evidence="1">Multi-pass membrane protein</topology>
    </subcellularLocation>
</comment>
<dbReference type="AlphaFoldDB" id="A0A919X9A2"/>
<evidence type="ECO:0000256" key="1">
    <source>
        <dbReference type="ARBA" id="ARBA00004651"/>
    </source>
</evidence>
<feature type="transmembrane region" description="Helical" evidence="9">
    <location>
        <begin position="37"/>
        <end position="56"/>
    </location>
</feature>
<evidence type="ECO:0000256" key="4">
    <source>
        <dbReference type="ARBA" id="ARBA00022597"/>
    </source>
</evidence>
<dbReference type="InterPro" id="IPR004501">
    <property type="entry name" value="PTS_EIIC_3"/>
</dbReference>
<keyword evidence="2 8" id="KW-0813">Transport</keyword>
<dbReference type="PROSITE" id="PS51105">
    <property type="entry name" value="PTS_EIIC_TYPE_3"/>
    <property type="match status" value="1"/>
</dbReference>
<gene>
    <name evidence="11" type="ORF">J43TS3_20150</name>
</gene>
<dbReference type="GO" id="GO:0009401">
    <property type="term" value="P:phosphoenolpyruvate-dependent sugar phosphotransferase system"/>
    <property type="evidence" value="ECO:0007669"/>
    <property type="project" value="InterPro"/>
</dbReference>
<reference evidence="11" key="1">
    <citation type="submission" date="2021-03" db="EMBL/GenBank/DDBJ databases">
        <title>Antimicrobial resistance genes in bacteria isolated from Japanese honey, and their potential for conferring macrolide and lincosamide resistance in the American foulbrood pathogen Paenibacillus larvae.</title>
        <authorList>
            <person name="Okamoto M."/>
            <person name="Kumagai M."/>
            <person name="Kanamori H."/>
            <person name="Takamatsu D."/>
        </authorList>
    </citation>
    <scope>NUCLEOTIDE SEQUENCE</scope>
    <source>
        <strain evidence="11">J43TS3</strain>
    </source>
</reference>
<organism evidence="11 12">
    <name type="scientific">Ornithinibacillus bavariensis</name>
    <dbReference type="NCBI Taxonomy" id="545502"/>
    <lineage>
        <taxon>Bacteria</taxon>
        <taxon>Bacillati</taxon>
        <taxon>Bacillota</taxon>
        <taxon>Bacilli</taxon>
        <taxon>Bacillales</taxon>
        <taxon>Bacillaceae</taxon>
        <taxon>Ornithinibacillus</taxon>
    </lineage>
</organism>
<dbReference type="InterPro" id="IPR003352">
    <property type="entry name" value="PTS_EIIC"/>
</dbReference>
<dbReference type="Proteomes" id="UP000676917">
    <property type="component" value="Unassembled WGS sequence"/>
</dbReference>
<keyword evidence="7 8" id="KW-0472">Membrane</keyword>
<name>A0A919X9A2_9BACI</name>
<feature type="domain" description="PTS EIIC type-3" evidence="10">
    <location>
        <begin position="9"/>
        <end position="395"/>
    </location>
</feature>
<feature type="transmembrane region" description="Helical" evidence="9">
    <location>
        <begin position="170"/>
        <end position="190"/>
    </location>
</feature>
<comment type="caution">
    <text evidence="11">The sequence shown here is derived from an EMBL/GenBank/DDBJ whole genome shotgun (WGS) entry which is preliminary data.</text>
</comment>
<evidence type="ECO:0000256" key="7">
    <source>
        <dbReference type="ARBA" id="ARBA00023136"/>
    </source>
</evidence>
<evidence type="ECO:0000256" key="2">
    <source>
        <dbReference type="ARBA" id="ARBA00022448"/>
    </source>
</evidence>
<dbReference type="PANTHER" id="PTHR33989:SF4">
    <property type="entry name" value="PTS SYSTEM N,N'-DIACETYLCHITOBIOSE-SPECIFIC EIIC COMPONENT"/>
    <property type="match status" value="1"/>
</dbReference>
<feature type="transmembrane region" description="Helical" evidence="9">
    <location>
        <begin position="210"/>
        <end position="234"/>
    </location>
</feature>
<feature type="transmembrane region" description="Helical" evidence="9">
    <location>
        <begin position="370"/>
        <end position="396"/>
    </location>
</feature>
<feature type="transmembrane region" description="Helical" evidence="9">
    <location>
        <begin position="267"/>
        <end position="289"/>
    </location>
</feature>
<evidence type="ECO:0000256" key="5">
    <source>
        <dbReference type="ARBA" id="ARBA00022692"/>
    </source>
</evidence>
<feature type="transmembrane region" description="Helical" evidence="9">
    <location>
        <begin position="62"/>
        <end position="84"/>
    </location>
</feature>
<evidence type="ECO:0000313" key="11">
    <source>
        <dbReference type="EMBL" id="GIO27404.1"/>
    </source>
</evidence>
<evidence type="ECO:0000256" key="9">
    <source>
        <dbReference type="SAM" id="Phobius"/>
    </source>
</evidence>
<evidence type="ECO:0000256" key="3">
    <source>
        <dbReference type="ARBA" id="ARBA00022475"/>
    </source>
</evidence>
<protein>
    <recommendedName>
        <fullName evidence="8">Permease IIC component</fullName>
    </recommendedName>
</protein>
<evidence type="ECO:0000256" key="8">
    <source>
        <dbReference type="PIRNR" id="PIRNR006351"/>
    </source>
</evidence>
<dbReference type="InterPro" id="IPR051088">
    <property type="entry name" value="PTS_Sugar-EIIC/EIIB"/>
</dbReference>
<dbReference type="GO" id="GO:0005886">
    <property type="term" value="C:plasma membrane"/>
    <property type="evidence" value="ECO:0007669"/>
    <property type="project" value="UniProtKB-SubCell"/>
</dbReference>
<evidence type="ECO:0000259" key="10">
    <source>
        <dbReference type="PROSITE" id="PS51105"/>
    </source>
</evidence>
<dbReference type="EMBL" id="BORP01000003">
    <property type="protein sequence ID" value="GIO27404.1"/>
    <property type="molecule type" value="Genomic_DNA"/>
</dbReference>
<accession>A0A919X9A2</accession>
<evidence type="ECO:0000256" key="6">
    <source>
        <dbReference type="ARBA" id="ARBA00022989"/>
    </source>
</evidence>
<dbReference type="RefSeq" id="WP_212920884.1">
    <property type="nucleotide sequence ID" value="NZ_BORP01000003.1"/>
</dbReference>
<dbReference type="Pfam" id="PF02378">
    <property type="entry name" value="PTS_EIIC"/>
    <property type="match status" value="1"/>
</dbReference>
<keyword evidence="12" id="KW-1185">Reference proteome</keyword>
<feature type="transmembrane region" description="Helical" evidence="9">
    <location>
        <begin position="126"/>
        <end position="149"/>
    </location>
</feature>
<keyword evidence="5 9" id="KW-0812">Transmembrane</keyword>
<dbReference type="InterPro" id="IPR004796">
    <property type="entry name" value="PTS_IIC_cello"/>
</dbReference>
<evidence type="ECO:0000313" key="12">
    <source>
        <dbReference type="Proteomes" id="UP000676917"/>
    </source>
</evidence>
<dbReference type="GO" id="GO:1902815">
    <property type="term" value="P:N,N'-diacetylchitobiose import"/>
    <property type="evidence" value="ECO:0007669"/>
    <property type="project" value="TreeGrafter"/>
</dbReference>
<proteinExistence type="predicted"/>